<proteinExistence type="predicted"/>
<dbReference type="GeneID" id="5850581"/>
<dbReference type="RefSeq" id="YP_001650873.1">
    <property type="nucleotide sequence ID" value="NC_010275.2"/>
</dbReference>
<reference evidence="1 2" key="1">
    <citation type="submission" date="2008-01" db="EMBL/GenBank/DDBJ databases">
        <title>Integrated kappa phage genome.</title>
        <authorList>
            <person name="Ehara M."/>
            <person name="Nguyen M.B."/>
            <person name="Nguyen T.D."/>
            <person name="Ngo C.T."/>
            <person name="Le H.T."/>
            <person name="Nguyen T.H."/>
            <person name="Iwami M."/>
        </authorList>
    </citation>
    <scope>NUCLEOTIDE SEQUENCE [LARGE SCALE GENOMIC DNA]</scope>
</reference>
<name>A9ZT11_9CAUD</name>
<gene>
    <name evidence="1" type="primary">kp8</name>
</gene>
<dbReference type="EMBL" id="AB374228">
    <property type="protein sequence ID" value="BAF98801.1"/>
    <property type="molecule type" value="Genomic_DNA"/>
</dbReference>
<dbReference type="KEGG" id="vg:5850581"/>
<evidence type="ECO:0000313" key="1">
    <source>
        <dbReference type="EMBL" id="BAF98801.1"/>
    </source>
</evidence>
<accession>A9ZT11</accession>
<protein>
    <submittedName>
        <fullName evidence="1">Uncharacterized protein kp8</fullName>
    </submittedName>
</protein>
<evidence type="ECO:0000313" key="2">
    <source>
        <dbReference type="Proteomes" id="UP000000797"/>
    </source>
</evidence>
<dbReference type="Proteomes" id="UP000000797">
    <property type="component" value="Segment"/>
</dbReference>
<organism evidence="1 2">
    <name type="scientific">Vibrio phage Kappa</name>
    <dbReference type="NCBI Taxonomy" id="493906"/>
    <lineage>
        <taxon>Viruses</taxon>
        <taxon>Duplodnaviria</taxon>
        <taxon>Heunggongvirae</taxon>
        <taxon>Uroviricota</taxon>
        <taxon>Caudoviricetes</taxon>
        <taxon>Peduoviridae</taxon>
        <taxon>Longwoodvirus</taxon>
        <taxon>Longwoodvirus K139</taxon>
    </lineage>
</organism>
<sequence length="179" mass="20146">MKMNKELEQAMALREEAREMLAQSRVMHEVTLSNQRQVTLAVSTLLPRPLIVDMTVDISEAEAEKLATFAEDMAASMRSRDVYDIVHAINVLAMANTDVLFIFTNFSAHVNAFEVYAVSPQSFLSGETPYKRLIDKTVYLHWDNALERLLAIESQLTELIIEAREAAEAKATEQAEVKA</sequence>